<feature type="transmembrane region" description="Helical" evidence="2">
    <location>
        <begin position="302"/>
        <end position="327"/>
    </location>
</feature>
<feature type="domain" description="DUF3592" evidence="3">
    <location>
        <begin position="218"/>
        <end position="302"/>
    </location>
</feature>
<feature type="transmembrane region" description="Helical" evidence="2">
    <location>
        <begin position="178"/>
        <end position="203"/>
    </location>
</feature>
<feature type="transmembrane region" description="Helical" evidence="2">
    <location>
        <begin position="383"/>
        <end position="409"/>
    </location>
</feature>
<evidence type="ECO:0000256" key="2">
    <source>
        <dbReference type="SAM" id="Phobius"/>
    </source>
</evidence>
<dbReference type="EMBL" id="AP026866">
    <property type="protein sequence ID" value="BDS06823.1"/>
    <property type="molecule type" value="Genomic_DNA"/>
</dbReference>
<dbReference type="InterPro" id="IPR021994">
    <property type="entry name" value="DUF3592"/>
</dbReference>
<proteinExistence type="predicted"/>
<feature type="transmembrane region" description="Helical" evidence="2">
    <location>
        <begin position="133"/>
        <end position="157"/>
    </location>
</feature>
<dbReference type="AlphaFoldDB" id="A0AAT9FLJ4"/>
<feature type="domain" description="DUF3592" evidence="3">
    <location>
        <begin position="53"/>
        <end position="129"/>
    </location>
</feature>
<dbReference type="Pfam" id="PF12158">
    <property type="entry name" value="DUF3592"/>
    <property type="match status" value="2"/>
</dbReference>
<keyword evidence="2" id="KW-0812">Transmembrane</keyword>
<keyword evidence="2" id="KW-0472">Membrane</keyword>
<feature type="transmembrane region" description="Helical" evidence="2">
    <location>
        <begin position="12"/>
        <end position="32"/>
    </location>
</feature>
<reference evidence="4" key="1">
    <citation type="submission" date="2024-07" db="EMBL/GenBank/DDBJ databases">
        <title>Complete genome sequence of Verrucomicrobiaceae bacterium NT6N.</title>
        <authorList>
            <person name="Huang C."/>
            <person name="Takami H."/>
            <person name="Hamasaki K."/>
        </authorList>
    </citation>
    <scope>NUCLEOTIDE SEQUENCE</scope>
    <source>
        <strain evidence="4">NT6N</strain>
    </source>
</reference>
<feature type="region of interest" description="Disordered" evidence="1">
    <location>
        <begin position="259"/>
        <end position="278"/>
    </location>
</feature>
<evidence type="ECO:0000313" key="4">
    <source>
        <dbReference type="EMBL" id="BDS06823.1"/>
    </source>
</evidence>
<evidence type="ECO:0000259" key="3">
    <source>
        <dbReference type="Pfam" id="PF12158"/>
    </source>
</evidence>
<protein>
    <recommendedName>
        <fullName evidence="3">DUF3592 domain-containing protein</fullName>
    </recommendedName>
</protein>
<evidence type="ECO:0000256" key="1">
    <source>
        <dbReference type="SAM" id="MobiDB-lite"/>
    </source>
</evidence>
<feature type="transmembrane region" description="Helical" evidence="2">
    <location>
        <begin position="415"/>
        <end position="443"/>
    </location>
</feature>
<accession>A0AAT9FLJ4</accession>
<name>A0AAT9FLJ4_9BACT</name>
<gene>
    <name evidence="4" type="ORF">NT6N_18630</name>
</gene>
<organism evidence="4">
    <name type="scientific">Oceaniferula spumae</name>
    <dbReference type="NCBI Taxonomy" id="2979115"/>
    <lineage>
        <taxon>Bacteria</taxon>
        <taxon>Pseudomonadati</taxon>
        <taxon>Verrucomicrobiota</taxon>
        <taxon>Verrucomicrobiia</taxon>
        <taxon>Verrucomicrobiales</taxon>
        <taxon>Verrucomicrobiaceae</taxon>
        <taxon>Oceaniferula</taxon>
    </lineage>
</organism>
<keyword evidence="2" id="KW-1133">Transmembrane helix</keyword>
<dbReference type="KEGG" id="osu:NT6N_18630"/>
<sequence>MAKAKKSSGGCGLYGFAIFWTLFSSIFLIIGLKTCYDGFTRSQWPEVECMVHSFTITDKRSGDPPFQPKTSYTYEWEGVTHSGSTVWPSKKGEDDYEDLAELLEQYRAGEFKSCYVNPKAPTESALFVGGEDIWGGLIFALMGGLFVAIGIGLIVVGRREKKQESAALSSKKTKTDEAPAAILIPFFSVFGLAGLGLLFFLIIPQAMKYFDAKGWEETPAKVVWSAVRSHDSDDGTTYSVDIFYRYEFDGREYKSNTTGLMSGSSSGRSSKQEKVKNHPPGKEIVCYVNPDKPWQALLERDLGWWALFALFPLPFIAIGVGGLWWMLRKRNKSNKTSKYDNPLGRRTSQLRHSADKKDIYHGSHKPTKASVDFAPRGNRIKSFIGVFIFAVFWNGITSIFVAIAAGSWLRDDPEWFLTIFIIPFVLIGLCALLFSVYQFFALFGPAPTITLKPSAIPFDKEATVSWKLLSGANRINHFAVYLIGEEEAKYQRGTDTKTATETFHEQALIETQDPRKMKRGSATIDLSEITTPIMPSWKSSNNKIKWSILVHGKISFWPDINDRYEIEVHPLDVTPNN</sequence>